<accession>A0ABW7SIU4</accession>
<keyword evidence="1" id="KW-0812">Transmembrane</keyword>
<protein>
    <submittedName>
        <fullName evidence="2">Uncharacterized protein</fullName>
    </submittedName>
</protein>
<gene>
    <name evidence="2" type="ORF">ACH4OY_08985</name>
</gene>
<keyword evidence="1" id="KW-0472">Membrane</keyword>
<comment type="caution">
    <text evidence="2">The sequence shown here is derived from an EMBL/GenBank/DDBJ whole genome shotgun (WGS) entry which is preliminary data.</text>
</comment>
<evidence type="ECO:0000256" key="1">
    <source>
        <dbReference type="SAM" id="Phobius"/>
    </source>
</evidence>
<dbReference type="Proteomes" id="UP001611075">
    <property type="component" value="Unassembled WGS sequence"/>
</dbReference>
<evidence type="ECO:0000313" key="2">
    <source>
        <dbReference type="EMBL" id="MFI0792821.1"/>
    </source>
</evidence>
<keyword evidence="3" id="KW-1185">Reference proteome</keyword>
<reference evidence="2 3" key="1">
    <citation type="submission" date="2024-10" db="EMBL/GenBank/DDBJ databases">
        <title>The Natural Products Discovery Center: Release of the First 8490 Sequenced Strains for Exploring Actinobacteria Biosynthetic Diversity.</title>
        <authorList>
            <person name="Kalkreuter E."/>
            <person name="Kautsar S.A."/>
            <person name="Yang D."/>
            <person name="Bader C.D."/>
            <person name="Teijaro C.N."/>
            <person name="Fluegel L."/>
            <person name="Davis C.M."/>
            <person name="Simpson J.R."/>
            <person name="Lauterbach L."/>
            <person name="Steele A.D."/>
            <person name="Gui C."/>
            <person name="Meng S."/>
            <person name="Li G."/>
            <person name="Viehrig K."/>
            <person name="Ye F."/>
            <person name="Su P."/>
            <person name="Kiefer A.F."/>
            <person name="Nichols A."/>
            <person name="Cepeda A.J."/>
            <person name="Yan W."/>
            <person name="Fan B."/>
            <person name="Jiang Y."/>
            <person name="Adhikari A."/>
            <person name="Zheng C.-J."/>
            <person name="Schuster L."/>
            <person name="Cowan T.M."/>
            <person name="Smanski M.J."/>
            <person name="Chevrette M.G."/>
            <person name="De Carvalho L.P.S."/>
            <person name="Shen B."/>
        </authorList>
    </citation>
    <scope>NUCLEOTIDE SEQUENCE [LARGE SCALE GENOMIC DNA]</scope>
    <source>
        <strain evidence="2 3">NPDC021253</strain>
    </source>
</reference>
<keyword evidence="1" id="KW-1133">Transmembrane helix</keyword>
<dbReference type="EMBL" id="JBIRPU010000004">
    <property type="protein sequence ID" value="MFI0792821.1"/>
    <property type="molecule type" value="Genomic_DNA"/>
</dbReference>
<organism evidence="2 3">
    <name type="scientific">Micromonospora rubida</name>
    <dbReference type="NCBI Taxonomy" id="2697657"/>
    <lineage>
        <taxon>Bacteria</taxon>
        <taxon>Bacillati</taxon>
        <taxon>Actinomycetota</taxon>
        <taxon>Actinomycetes</taxon>
        <taxon>Micromonosporales</taxon>
        <taxon>Micromonosporaceae</taxon>
        <taxon>Micromonospora</taxon>
    </lineage>
</organism>
<dbReference type="RefSeq" id="WP_396677807.1">
    <property type="nucleotide sequence ID" value="NZ_JBIRPU010000004.1"/>
</dbReference>
<evidence type="ECO:0000313" key="3">
    <source>
        <dbReference type="Proteomes" id="UP001611075"/>
    </source>
</evidence>
<name>A0ABW7SIU4_9ACTN</name>
<sequence>MRDDLTFAERMHRDLRDVRWPEPAEIRARARRRSRRTALAAATAVLAVVSVSAVAVGGRDRAVAPLASWADRRLFQAEPEPAGRAEIPQEALLEPADVSVPSNVRLGDTGLGEQVRVDPLLESCADGRGLSGQQTVSRYSRSQTLLQNDTHGQAWSSGGPVLTQDVYRLAPGAAARFFSGLDRIVTACAGWTEVAPRPLGPGTVTVSVAHTWRAVERDFAGDEAVLLRQALSQPVDVATGKPLDVQFPSDTRMVVRVGDLVTVIVPATGLGVDLPSSLRWTSDAELLELGRTAARRLCVAANPSC</sequence>
<feature type="transmembrane region" description="Helical" evidence="1">
    <location>
        <begin position="37"/>
        <end position="58"/>
    </location>
</feature>
<proteinExistence type="predicted"/>